<evidence type="ECO:0000313" key="3">
    <source>
        <dbReference type="Proteomes" id="UP001276659"/>
    </source>
</evidence>
<accession>A0AAD9Z494</accession>
<sequence>MSQTNFSDRTHIFGKAPTNSLRERLRQLIHRAAILPIRFLSHVLRPDRKRVSAILFEGSSDEPFCMNPPSPASTSSVQIEFSPPITVRNPTLADTPIASAVISPSRFIHSRLLGSPISMQMDFGPLHPTRAGTNQLPNSRADHADAAQAERSSRGWQNTGQSFGPLTAQEFPKPISHSGPGSRFPDRPDLRHASAYAAGSQAEDPSEPHIPAQNIQRQPELSTVEDSSAAPETAESLGMDTVEDVAEYFSHLDVLTNFDRWGKNAKERRRPLETPSQELPNQISRQAQSSDTSEIMPSSLQVGTESGFSEASPTFEQEKGQSSFFKARKQLLALHQQLRLWNPVLHLSATCFSSQILMMVWQVLYGNMVRRD</sequence>
<feature type="compositionally biased region" description="Polar residues" evidence="1">
    <location>
        <begin position="213"/>
        <end position="226"/>
    </location>
</feature>
<evidence type="ECO:0000313" key="2">
    <source>
        <dbReference type="EMBL" id="KAK3171344.1"/>
    </source>
</evidence>
<proteinExistence type="predicted"/>
<dbReference type="Proteomes" id="UP001276659">
    <property type="component" value="Unassembled WGS sequence"/>
</dbReference>
<feature type="compositionally biased region" description="Polar residues" evidence="1">
    <location>
        <begin position="154"/>
        <end position="164"/>
    </location>
</feature>
<dbReference type="EMBL" id="JASNWA010000008">
    <property type="protein sequence ID" value="KAK3171344.1"/>
    <property type="molecule type" value="Genomic_DNA"/>
</dbReference>
<feature type="region of interest" description="Disordered" evidence="1">
    <location>
        <begin position="267"/>
        <end position="311"/>
    </location>
</feature>
<feature type="compositionally biased region" description="Polar residues" evidence="1">
    <location>
        <begin position="274"/>
        <end position="311"/>
    </location>
</feature>
<dbReference type="AlphaFoldDB" id="A0AAD9Z494"/>
<comment type="caution">
    <text evidence="2">The sequence shown here is derived from an EMBL/GenBank/DDBJ whole genome shotgun (WGS) entry which is preliminary data.</text>
</comment>
<feature type="region of interest" description="Disordered" evidence="1">
    <location>
        <begin position="123"/>
        <end position="235"/>
    </location>
</feature>
<protein>
    <submittedName>
        <fullName evidence="2">Uncharacterized protein</fullName>
    </submittedName>
</protein>
<evidence type="ECO:0000256" key="1">
    <source>
        <dbReference type="SAM" id="MobiDB-lite"/>
    </source>
</evidence>
<reference evidence="2" key="1">
    <citation type="submission" date="2022-11" db="EMBL/GenBank/DDBJ databases">
        <title>Chromosomal genome sequence assembly and mating type (MAT) locus characterization of the leprose asexual lichenized fungus Lepraria neglecta (Nyl.) Erichsen.</title>
        <authorList>
            <person name="Allen J.L."/>
            <person name="Pfeffer B."/>
        </authorList>
    </citation>
    <scope>NUCLEOTIDE SEQUENCE</scope>
    <source>
        <strain evidence="2">Allen 5258</strain>
    </source>
</reference>
<name>A0AAD9Z494_9LECA</name>
<gene>
    <name evidence="2" type="ORF">OEA41_003428</name>
</gene>
<keyword evidence="3" id="KW-1185">Reference proteome</keyword>
<organism evidence="2 3">
    <name type="scientific">Lepraria neglecta</name>
    <dbReference type="NCBI Taxonomy" id="209136"/>
    <lineage>
        <taxon>Eukaryota</taxon>
        <taxon>Fungi</taxon>
        <taxon>Dikarya</taxon>
        <taxon>Ascomycota</taxon>
        <taxon>Pezizomycotina</taxon>
        <taxon>Lecanoromycetes</taxon>
        <taxon>OSLEUM clade</taxon>
        <taxon>Lecanoromycetidae</taxon>
        <taxon>Lecanorales</taxon>
        <taxon>Lecanorineae</taxon>
        <taxon>Stereocaulaceae</taxon>
        <taxon>Lepraria</taxon>
    </lineage>
</organism>